<evidence type="ECO:0000256" key="1">
    <source>
        <dbReference type="SAM" id="Phobius"/>
    </source>
</evidence>
<evidence type="ECO:0000313" key="2">
    <source>
        <dbReference type="EMBL" id="MDP9838078.1"/>
    </source>
</evidence>
<keyword evidence="3" id="KW-1185">Reference proteome</keyword>
<keyword evidence="1" id="KW-0812">Transmembrane</keyword>
<keyword evidence="1" id="KW-1133">Transmembrane helix</keyword>
<feature type="transmembrane region" description="Helical" evidence="1">
    <location>
        <begin position="92"/>
        <end position="112"/>
    </location>
</feature>
<dbReference type="Proteomes" id="UP001241472">
    <property type="component" value="Unassembled WGS sequence"/>
</dbReference>
<gene>
    <name evidence="2" type="ORF">J2T09_002838</name>
</gene>
<evidence type="ECO:0000313" key="3">
    <source>
        <dbReference type="Proteomes" id="UP001241472"/>
    </source>
</evidence>
<feature type="transmembrane region" description="Helical" evidence="1">
    <location>
        <begin position="23"/>
        <end position="49"/>
    </location>
</feature>
<protein>
    <submittedName>
        <fullName evidence="2">Uncharacterized protein</fullName>
    </submittedName>
</protein>
<keyword evidence="1" id="KW-0472">Membrane</keyword>
<dbReference type="RefSeq" id="WP_306835587.1">
    <property type="nucleotide sequence ID" value="NZ_JAUSRF010000008.1"/>
</dbReference>
<reference evidence="2 3" key="1">
    <citation type="submission" date="2023-07" db="EMBL/GenBank/DDBJ databases">
        <title>Sorghum-associated microbial communities from plants grown in Nebraska, USA.</title>
        <authorList>
            <person name="Schachtman D."/>
        </authorList>
    </citation>
    <scope>NUCLEOTIDE SEQUENCE [LARGE SCALE GENOMIC DNA]</scope>
    <source>
        <strain evidence="2 3">DS1307</strain>
    </source>
</reference>
<dbReference type="EMBL" id="JAUSRF010000008">
    <property type="protein sequence ID" value="MDP9838078.1"/>
    <property type="molecule type" value="Genomic_DNA"/>
</dbReference>
<organism evidence="2 3">
    <name type="scientific">Neorhizobium huautlense</name>
    <dbReference type="NCBI Taxonomy" id="67774"/>
    <lineage>
        <taxon>Bacteria</taxon>
        <taxon>Pseudomonadati</taxon>
        <taxon>Pseudomonadota</taxon>
        <taxon>Alphaproteobacteria</taxon>
        <taxon>Hyphomicrobiales</taxon>
        <taxon>Rhizobiaceae</taxon>
        <taxon>Rhizobium/Agrobacterium group</taxon>
        <taxon>Neorhizobium</taxon>
    </lineage>
</organism>
<sequence length="159" mass="16787">MGNTPVPAPPPARGPRLNLGKALLALLYVNLIALLLSIFVGIISGGLAATHPTDIPLWVLGGSMFYGLIMLLPLLAGLAVHAIIGERLTRPWLGLLLAISCTSVGLLQALIASQLNTGNPMAGMITFMAIGLSIPLTVLWTGIYVWLLRSTNPASVFRR</sequence>
<feature type="transmembrane region" description="Helical" evidence="1">
    <location>
        <begin position="55"/>
        <end position="80"/>
    </location>
</feature>
<accession>A0ABT9PUC6</accession>
<comment type="caution">
    <text evidence="2">The sequence shown here is derived from an EMBL/GenBank/DDBJ whole genome shotgun (WGS) entry which is preliminary data.</text>
</comment>
<feature type="transmembrane region" description="Helical" evidence="1">
    <location>
        <begin position="124"/>
        <end position="148"/>
    </location>
</feature>
<name>A0ABT9PUC6_9HYPH</name>
<proteinExistence type="predicted"/>